<dbReference type="InterPro" id="IPR027843">
    <property type="entry name" value="DUF4440"/>
</dbReference>
<dbReference type="RefSeq" id="WP_301662813.1">
    <property type="nucleotide sequence ID" value="NZ_VCYH01000001.1"/>
</dbReference>
<dbReference type="Proteomes" id="UP001168338">
    <property type="component" value="Unassembled WGS sequence"/>
</dbReference>
<evidence type="ECO:0000259" key="1">
    <source>
        <dbReference type="Pfam" id="PF14534"/>
    </source>
</evidence>
<name>A0ABT8M744_9EURY</name>
<comment type="caution">
    <text evidence="2">The sequence shown here is derived from an EMBL/GenBank/DDBJ whole genome shotgun (WGS) entry which is preliminary data.</text>
</comment>
<dbReference type="Pfam" id="PF14534">
    <property type="entry name" value="DUF4440"/>
    <property type="match status" value="1"/>
</dbReference>
<evidence type="ECO:0000313" key="3">
    <source>
        <dbReference type="Proteomes" id="UP001168338"/>
    </source>
</evidence>
<keyword evidence="3" id="KW-1185">Reference proteome</keyword>
<dbReference type="EMBL" id="VCYH01000001">
    <property type="protein sequence ID" value="MDN7023760.1"/>
    <property type="molecule type" value="Genomic_DNA"/>
</dbReference>
<sequence length="137" mass="14892">MQKAGLIDESRKPIAEVNKRFSEGFTKGDASITAAGFADDAVIFPPDAEMVRGKQAIEAYWRTVMESGVTEATLTTVEISGSGDYRHEMGTGVLTVHSQGGAPVEQQIKYVVVWKRTAEGWRNAWDIWNSSPAASGK</sequence>
<evidence type="ECO:0000313" key="2">
    <source>
        <dbReference type="EMBL" id="MDN7023760.1"/>
    </source>
</evidence>
<dbReference type="InterPro" id="IPR032710">
    <property type="entry name" value="NTF2-like_dom_sf"/>
</dbReference>
<reference evidence="2" key="1">
    <citation type="submission" date="2019-05" db="EMBL/GenBank/DDBJ databases">
        <title>Methanoculleus sp. FWC-SCC1, a methanogenic archaeon isolated from deep marine cold seep.</title>
        <authorList>
            <person name="Chen Y.-W."/>
            <person name="Chen S.-C."/>
            <person name="Teng N.-H."/>
            <person name="Lai M.-C."/>
        </authorList>
    </citation>
    <scope>NUCLEOTIDE SEQUENCE</scope>
    <source>
        <strain evidence="2">FWC-SCC1</strain>
    </source>
</reference>
<dbReference type="SUPFAM" id="SSF54427">
    <property type="entry name" value="NTF2-like"/>
    <property type="match status" value="1"/>
</dbReference>
<proteinExistence type="predicted"/>
<gene>
    <name evidence="2" type="ORF">FGU65_02420</name>
</gene>
<accession>A0ABT8M744</accession>
<organism evidence="2 3">
    <name type="scientific">Methanoculleus frigidifontis</name>
    <dbReference type="NCBI Taxonomy" id="2584085"/>
    <lineage>
        <taxon>Archaea</taxon>
        <taxon>Methanobacteriati</taxon>
        <taxon>Methanobacteriota</taxon>
        <taxon>Stenosarchaea group</taxon>
        <taxon>Methanomicrobia</taxon>
        <taxon>Methanomicrobiales</taxon>
        <taxon>Methanomicrobiaceae</taxon>
        <taxon>Methanoculleus</taxon>
    </lineage>
</organism>
<feature type="domain" description="DUF4440" evidence="1">
    <location>
        <begin position="14"/>
        <end position="122"/>
    </location>
</feature>
<protein>
    <submittedName>
        <fullName evidence="2">DUF4440 domain-containing protein</fullName>
    </submittedName>
</protein>
<dbReference type="Gene3D" id="3.10.450.50">
    <property type="match status" value="1"/>
</dbReference>